<accession>A0A183F3E4</accession>
<keyword evidence="1" id="KW-1133">Transmembrane helix</keyword>
<protein>
    <submittedName>
        <fullName evidence="4">Transmembrane protein 107</fullName>
    </submittedName>
</protein>
<keyword evidence="1" id="KW-0812">Transmembrane</keyword>
<feature type="transmembrane region" description="Helical" evidence="1">
    <location>
        <begin position="148"/>
        <end position="169"/>
    </location>
</feature>
<dbReference type="AlphaFoldDB" id="A0A183F3E4"/>
<evidence type="ECO:0000313" key="4">
    <source>
        <dbReference type="WBParaSite" id="HPBE_0000068601-mRNA-1"/>
    </source>
</evidence>
<reference evidence="4" key="2">
    <citation type="submission" date="2019-09" db="UniProtKB">
        <authorList>
            <consortium name="WormBaseParasite"/>
        </authorList>
    </citation>
    <scope>IDENTIFICATION</scope>
</reference>
<dbReference type="Proteomes" id="UP000050761">
    <property type="component" value="Unassembled WGS sequence"/>
</dbReference>
<dbReference type="WBParaSite" id="HPBE_0000068601-mRNA-1">
    <property type="protein sequence ID" value="HPBE_0000068601-mRNA-1"/>
    <property type="gene ID" value="HPBE_0000068601"/>
</dbReference>
<accession>A0A3P7TG70</accession>
<name>A0A183F3E4_HELPZ</name>
<keyword evidence="3" id="KW-1185">Reference proteome</keyword>
<feature type="transmembrane region" description="Helical" evidence="1">
    <location>
        <begin position="86"/>
        <end position="109"/>
    </location>
</feature>
<dbReference type="EMBL" id="UZAH01000545">
    <property type="protein sequence ID" value="VDO19069.1"/>
    <property type="molecule type" value="Genomic_DNA"/>
</dbReference>
<evidence type="ECO:0000313" key="2">
    <source>
        <dbReference type="EMBL" id="VDO19069.1"/>
    </source>
</evidence>
<dbReference type="OrthoDB" id="5861476at2759"/>
<proteinExistence type="predicted"/>
<gene>
    <name evidence="2" type="ORF">HPBE_LOCUS687</name>
</gene>
<organism evidence="3 4">
    <name type="scientific">Heligmosomoides polygyrus</name>
    <name type="common">Parasitic roundworm</name>
    <dbReference type="NCBI Taxonomy" id="6339"/>
    <lineage>
        <taxon>Eukaryota</taxon>
        <taxon>Metazoa</taxon>
        <taxon>Ecdysozoa</taxon>
        <taxon>Nematoda</taxon>
        <taxon>Chromadorea</taxon>
        <taxon>Rhabditida</taxon>
        <taxon>Rhabditina</taxon>
        <taxon>Rhabditomorpha</taxon>
        <taxon>Strongyloidea</taxon>
        <taxon>Heligmosomidae</taxon>
        <taxon>Heligmosomoides</taxon>
    </lineage>
</organism>
<keyword evidence="1" id="KW-0472">Membrane</keyword>
<evidence type="ECO:0000313" key="3">
    <source>
        <dbReference type="Proteomes" id="UP000050761"/>
    </source>
</evidence>
<evidence type="ECO:0000256" key="1">
    <source>
        <dbReference type="SAM" id="Phobius"/>
    </source>
</evidence>
<feature type="transmembrane region" description="Helical" evidence="1">
    <location>
        <begin position="121"/>
        <end position="141"/>
    </location>
</feature>
<reference evidence="2 3" key="1">
    <citation type="submission" date="2018-11" db="EMBL/GenBank/DDBJ databases">
        <authorList>
            <consortium name="Pathogen Informatics"/>
        </authorList>
    </citation>
    <scope>NUCLEOTIDE SEQUENCE [LARGE SCALE GENOMIC DNA]</scope>
</reference>
<sequence>MESNEQSLHFFTADNTYLSGYVPLRSALTLAIRPLNLLHRGGSHLLGAVLYIINTSRLTLTKEGLCCYCMYGSAAAKSSTPVVFQVFFSMVLLIQAPDLLTMNGTYFYFMGLLDGGGETLFILHVTLCASCVLTSLLLYMGTRCTCPLLLLPHLAWQYLFIVISIGISIGEEFESFSFHLRHRN</sequence>